<organism evidence="1 2">
    <name type="scientific">Trichocladium antarcticum</name>
    <dbReference type="NCBI Taxonomy" id="1450529"/>
    <lineage>
        <taxon>Eukaryota</taxon>
        <taxon>Fungi</taxon>
        <taxon>Dikarya</taxon>
        <taxon>Ascomycota</taxon>
        <taxon>Pezizomycotina</taxon>
        <taxon>Sordariomycetes</taxon>
        <taxon>Sordariomycetidae</taxon>
        <taxon>Sordariales</taxon>
        <taxon>Chaetomiaceae</taxon>
        <taxon>Trichocladium</taxon>
    </lineage>
</organism>
<name>A0AAN6ZBW8_9PEZI</name>
<reference evidence="1" key="2">
    <citation type="submission" date="2023-05" db="EMBL/GenBank/DDBJ databases">
        <authorList>
            <consortium name="Lawrence Berkeley National Laboratory"/>
            <person name="Steindorff A."/>
            <person name="Hensen N."/>
            <person name="Bonometti L."/>
            <person name="Westerberg I."/>
            <person name="Brannstrom I.O."/>
            <person name="Guillou S."/>
            <person name="Cros-Aarteil S."/>
            <person name="Calhoun S."/>
            <person name="Haridas S."/>
            <person name="Kuo A."/>
            <person name="Mondo S."/>
            <person name="Pangilinan J."/>
            <person name="Riley R."/>
            <person name="Labutti K."/>
            <person name="Andreopoulos B."/>
            <person name="Lipzen A."/>
            <person name="Chen C."/>
            <person name="Yanf M."/>
            <person name="Daum C."/>
            <person name="Ng V."/>
            <person name="Clum A."/>
            <person name="Ohm R."/>
            <person name="Martin F."/>
            <person name="Silar P."/>
            <person name="Natvig D."/>
            <person name="Lalanne C."/>
            <person name="Gautier V."/>
            <person name="Ament-Velasquez S.L."/>
            <person name="Kruys A."/>
            <person name="Hutchinson M.I."/>
            <person name="Powell A.J."/>
            <person name="Barry K."/>
            <person name="Miller A.N."/>
            <person name="Grigoriev I.V."/>
            <person name="Debuchy R."/>
            <person name="Gladieux P."/>
            <person name="Thoren M.H."/>
            <person name="Johannesson H."/>
        </authorList>
    </citation>
    <scope>NUCLEOTIDE SEQUENCE</scope>
    <source>
        <strain evidence="1">CBS 123565</strain>
    </source>
</reference>
<accession>A0AAN6ZBW8</accession>
<evidence type="ECO:0000313" key="2">
    <source>
        <dbReference type="Proteomes" id="UP001304895"/>
    </source>
</evidence>
<evidence type="ECO:0000313" key="1">
    <source>
        <dbReference type="EMBL" id="KAK4132261.1"/>
    </source>
</evidence>
<comment type="caution">
    <text evidence="1">The sequence shown here is derived from an EMBL/GenBank/DDBJ whole genome shotgun (WGS) entry which is preliminary data.</text>
</comment>
<dbReference type="EMBL" id="MU853418">
    <property type="protein sequence ID" value="KAK4132261.1"/>
    <property type="molecule type" value="Genomic_DNA"/>
</dbReference>
<protein>
    <submittedName>
        <fullName evidence="1">Uncharacterized protein</fullName>
    </submittedName>
</protein>
<dbReference type="AlphaFoldDB" id="A0AAN6ZBW8"/>
<keyword evidence="2" id="KW-1185">Reference proteome</keyword>
<reference evidence="1" key="1">
    <citation type="journal article" date="2023" name="Mol. Phylogenet. Evol.">
        <title>Genome-scale phylogeny and comparative genomics of the fungal order Sordariales.</title>
        <authorList>
            <person name="Hensen N."/>
            <person name="Bonometti L."/>
            <person name="Westerberg I."/>
            <person name="Brannstrom I.O."/>
            <person name="Guillou S."/>
            <person name="Cros-Aarteil S."/>
            <person name="Calhoun S."/>
            <person name="Haridas S."/>
            <person name="Kuo A."/>
            <person name="Mondo S."/>
            <person name="Pangilinan J."/>
            <person name="Riley R."/>
            <person name="LaButti K."/>
            <person name="Andreopoulos B."/>
            <person name="Lipzen A."/>
            <person name="Chen C."/>
            <person name="Yan M."/>
            <person name="Daum C."/>
            <person name="Ng V."/>
            <person name="Clum A."/>
            <person name="Steindorff A."/>
            <person name="Ohm R.A."/>
            <person name="Martin F."/>
            <person name="Silar P."/>
            <person name="Natvig D.O."/>
            <person name="Lalanne C."/>
            <person name="Gautier V."/>
            <person name="Ament-Velasquez S.L."/>
            <person name="Kruys A."/>
            <person name="Hutchinson M.I."/>
            <person name="Powell A.J."/>
            <person name="Barry K."/>
            <person name="Miller A.N."/>
            <person name="Grigoriev I.V."/>
            <person name="Debuchy R."/>
            <person name="Gladieux P."/>
            <person name="Hiltunen Thoren M."/>
            <person name="Johannesson H."/>
        </authorList>
    </citation>
    <scope>NUCLEOTIDE SEQUENCE</scope>
    <source>
        <strain evidence="1">CBS 123565</strain>
    </source>
</reference>
<sequence length="185" mass="20597">MTLRRKKKRRCTSAFYARMRGDQAAPLLVRHPSTAGLADSAAFRQQLLKTHVPGSLLSSPGCAVSRLYCSTTSEPAAARHTRNALTRLPAGPGAWGSLIAETMFRAVFHCPCRHSKSIRTRYRTQHLEERGFRPSQESCGHLDRLGPRRMSLFDSWAKLILGRFCFLAAIGSGENSSRCFRHGIP</sequence>
<proteinExistence type="predicted"/>
<dbReference type="Proteomes" id="UP001304895">
    <property type="component" value="Unassembled WGS sequence"/>
</dbReference>
<gene>
    <name evidence="1" type="ORF">BT67DRAFT_84006</name>
</gene>